<gene>
    <name evidence="2" type="ORF">P7K49_001988</name>
</gene>
<dbReference type="Proteomes" id="UP001266305">
    <property type="component" value="Unassembled WGS sequence"/>
</dbReference>
<evidence type="ECO:0000256" key="1">
    <source>
        <dbReference type="SAM" id="MobiDB-lite"/>
    </source>
</evidence>
<dbReference type="EMBL" id="JASSZA010000001">
    <property type="protein sequence ID" value="KAK2120602.1"/>
    <property type="molecule type" value="Genomic_DNA"/>
</dbReference>
<dbReference type="SUPFAM" id="SSF50814">
    <property type="entry name" value="Lipocalins"/>
    <property type="match status" value="1"/>
</dbReference>
<evidence type="ECO:0000313" key="3">
    <source>
        <dbReference type="Proteomes" id="UP001266305"/>
    </source>
</evidence>
<proteinExistence type="predicted"/>
<dbReference type="InterPro" id="IPR012674">
    <property type="entry name" value="Calycin"/>
</dbReference>
<feature type="region of interest" description="Disordered" evidence="1">
    <location>
        <begin position="1"/>
        <end position="37"/>
    </location>
</feature>
<reference evidence="2 3" key="1">
    <citation type="submission" date="2023-05" db="EMBL/GenBank/DDBJ databases">
        <title>B98-5 Cell Line De Novo Hybrid Assembly: An Optical Mapping Approach.</title>
        <authorList>
            <person name="Kananen K."/>
            <person name="Auerbach J.A."/>
            <person name="Kautto E."/>
            <person name="Blachly J.S."/>
        </authorList>
    </citation>
    <scope>NUCLEOTIDE SEQUENCE [LARGE SCALE GENOMIC DNA]</scope>
    <source>
        <strain evidence="2">B95-8</strain>
        <tissue evidence="2">Cell line</tissue>
    </source>
</reference>
<sequence>MGELMGEGPLGPACPAPQSLPPEASGNGITMPWHEGKGKPPALAFTCQALSAALSGWSNPSAGPWPSPFRICCLQGQAAVHTSPHLATSPTGRNPDTNLEALEEFKKLVQLKGLSEGNIFMPLQMVGSSQPPPLAAWAQWQRWRERHWRLRHHPQSKQSRPRSPRSSTHPGLLVFCPE</sequence>
<feature type="compositionally biased region" description="Basic residues" evidence="1">
    <location>
        <begin position="151"/>
        <end position="163"/>
    </location>
</feature>
<name>A0ABQ9WG35_SAGOE</name>
<comment type="caution">
    <text evidence="2">The sequence shown here is derived from an EMBL/GenBank/DDBJ whole genome shotgun (WGS) entry which is preliminary data.</text>
</comment>
<evidence type="ECO:0000313" key="2">
    <source>
        <dbReference type="EMBL" id="KAK2120602.1"/>
    </source>
</evidence>
<keyword evidence="3" id="KW-1185">Reference proteome</keyword>
<protein>
    <submittedName>
        <fullName evidence="2">Uncharacterized protein</fullName>
    </submittedName>
</protein>
<accession>A0ABQ9WG35</accession>
<dbReference type="Gene3D" id="2.40.128.20">
    <property type="match status" value="1"/>
</dbReference>
<organism evidence="2 3">
    <name type="scientific">Saguinus oedipus</name>
    <name type="common">Cotton-top tamarin</name>
    <name type="synonym">Oedipomidas oedipus</name>
    <dbReference type="NCBI Taxonomy" id="9490"/>
    <lineage>
        <taxon>Eukaryota</taxon>
        <taxon>Metazoa</taxon>
        <taxon>Chordata</taxon>
        <taxon>Craniata</taxon>
        <taxon>Vertebrata</taxon>
        <taxon>Euteleostomi</taxon>
        <taxon>Mammalia</taxon>
        <taxon>Eutheria</taxon>
        <taxon>Euarchontoglires</taxon>
        <taxon>Primates</taxon>
        <taxon>Haplorrhini</taxon>
        <taxon>Platyrrhini</taxon>
        <taxon>Cebidae</taxon>
        <taxon>Callitrichinae</taxon>
        <taxon>Saguinus</taxon>
    </lineage>
</organism>
<feature type="region of interest" description="Disordered" evidence="1">
    <location>
        <begin position="151"/>
        <end position="178"/>
    </location>
</feature>